<gene>
    <name evidence="8" type="ORF">DVR12_22720</name>
</gene>
<evidence type="ECO:0000313" key="9">
    <source>
        <dbReference type="Proteomes" id="UP000260644"/>
    </source>
</evidence>
<keyword evidence="2" id="KW-0805">Transcription regulation</keyword>
<evidence type="ECO:0000256" key="1">
    <source>
        <dbReference type="ARBA" id="ARBA00010641"/>
    </source>
</evidence>
<keyword evidence="4" id="KW-0238">DNA-binding</keyword>
<dbReference type="InterPro" id="IPR013249">
    <property type="entry name" value="RNA_pol_sigma70_r4_t2"/>
</dbReference>
<keyword evidence="9" id="KW-1185">Reference proteome</keyword>
<keyword evidence="3" id="KW-0731">Sigma factor</keyword>
<comment type="similarity">
    <text evidence="1">Belongs to the sigma-70 factor family. ECF subfamily.</text>
</comment>
<dbReference type="PANTHER" id="PTHR43133">
    <property type="entry name" value="RNA POLYMERASE ECF-TYPE SIGMA FACTO"/>
    <property type="match status" value="1"/>
</dbReference>
<dbReference type="Proteomes" id="UP000260644">
    <property type="component" value="Unassembled WGS sequence"/>
</dbReference>
<feature type="domain" description="RNA polymerase sigma-70 region 2" evidence="6">
    <location>
        <begin position="26"/>
        <end position="92"/>
    </location>
</feature>
<evidence type="ECO:0000256" key="2">
    <source>
        <dbReference type="ARBA" id="ARBA00023015"/>
    </source>
</evidence>
<evidence type="ECO:0000313" key="8">
    <source>
        <dbReference type="EMBL" id="RFS19452.1"/>
    </source>
</evidence>
<sequence>MTIKNGILTKSTTTSVEHQSVFDQIYGDYWDKVFRLCMGYVNEPEWAKDIAQDTFIAVWKQLPNFRQEAAIGTWIFRIACNNCLRQLERSSRFINKAIDDRAEENNTNGNEDEVNFLYKCIASLNETDRLIISMELENVKQAEIANILGLSESNIRVRIHRIKEKLTEKFKSYER</sequence>
<feature type="domain" description="RNA polymerase sigma factor 70 region 4 type 2" evidence="7">
    <location>
        <begin position="117"/>
        <end position="166"/>
    </location>
</feature>
<dbReference type="InterPro" id="IPR014284">
    <property type="entry name" value="RNA_pol_sigma-70_dom"/>
</dbReference>
<dbReference type="SUPFAM" id="SSF88659">
    <property type="entry name" value="Sigma3 and sigma4 domains of RNA polymerase sigma factors"/>
    <property type="match status" value="1"/>
</dbReference>
<accession>A0A3E1Y4A2</accession>
<dbReference type="RefSeq" id="WP_116978106.1">
    <property type="nucleotide sequence ID" value="NZ_QPMM01000013.1"/>
</dbReference>
<name>A0A3E1Y4A2_9BACT</name>
<dbReference type="GO" id="GO:0003677">
    <property type="term" value="F:DNA binding"/>
    <property type="evidence" value="ECO:0007669"/>
    <property type="project" value="UniProtKB-KW"/>
</dbReference>
<dbReference type="EMBL" id="QPMM01000013">
    <property type="protein sequence ID" value="RFS19452.1"/>
    <property type="molecule type" value="Genomic_DNA"/>
</dbReference>
<evidence type="ECO:0000256" key="3">
    <source>
        <dbReference type="ARBA" id="ARBA00023082"/>
    </source>
</evidence>
<organism evidence="8 9">
    <name type="scientific">Chitinophaga silvatica</name>
    <dbReference type="NCBI Taxonomy" id="2282649"/>
    <lineage>
        <taxon>Bacteria</taxon>
        <taxon>Pseudomonadati</taxon>
        <taxon>Bacteroidota</taxon>
        <taxon>Chitinophagia</taxon>
        <taxon>Chitinophagales</taxon>
        <taxon>Chitinophagaceae</taxon>
        <taxon>Chitinophaga</taxon>
    </lineage>
</organism>
<evidence type="ECO:0000256" key="4">
    <source>
        <dbReference type="ARBA" id="ARBA00023125"/>
    </source>
</evidence>
<dbReference type="PANTHER" id="PTHR43133:SF8">
    <property type="entry name" value="RNA POLYMERASE SIGMA FACTOR HI_1459-RELATED"/>
    <property type="match status" value="1"/>
</dbReference>
<dbReference type="InterPro" id="IPR007627">
    <property type="entry name" value="RNA_pol_sigma70_r2"/>
</dbReference>
<dbReference type="SUPFAM" id="SSF88946">
    <property type="entry name" value="Sigma2 domain of RNA polymerase sigma factors"/>
    <property type="match status" value="1"/>
</dbReference>
<dbReference type="CDD" id="cd06171">
    <property type="entry name" value="Sigma70_r4"/>
    <property type="match status" value="1"/>
</dbReference>
<protein>
    <submittedName>
        <fullName evidence="8">Sigma-70 family RNA polymerase sigma factor</fullName>
    </submittedName>
</protein>
<dbReference type="Pfam" id="PF08281">
    <property type="entry name" value="Sigma70_r4_2"/>
    <property type="match status" value="1"/>
</dbReference>
<dbReference type="InterPro" id="IPR039425">
    <property type="entry name" value="RNA_pol_sigma-70-like"/>
</dbReference>
<evidence type="ECO:0000259" key="6">
    <source>
        <dbReference type="Pfam" id="PF04542"/>
    </source>
</evidence>
<comment type="caution">
    <text evidence="8">The sequence shown here is derived from an EMBL/GenBank/DDBJ whole genome shotgun (WGS) entry which is preliminary data.</text>
</comment>
<evidence type="ECO:0000256" key="5">
    <source>
        <dbReference type="ARBA" id="ARBA00023163"/>
    </source>
</evidence>
<dbReference type="OrthoDB" id="9780326at2"/>
<dbReference type="AlphaFoldDB" id="A0A3E1Y4A2"/>
<dbReference type="InterPro" id="IPR036388">
    <property type="entry name" value="WH-like_DNA-bd_sf"/>
</dbReference>
<dbReference type="GO" id="GO:0016987">
    <property type="term" value="F:sigma factor activity"/>
    <property type="evidence" value="ECO:0007669"/>
    <property type="project" value="UniProtKB-KW"/>
</dbReference>
<dbReference type="NCBIfam" id="TIGR02937">
    <property type="entry name" value="sigma70-ECF"/>
    <property type="match status" value="1"/>
</dbReference>
<reference evidence="8 9" key="1">
    <citation type="submission" date="2018-07" db="EMBL/GenBank/DDBJ databases">
        <title>Chitinophaga K2CV101002-2 sp. nov., isolated from a monsoon evergreen broad-leaved forest soil.</title>
        <authorList>
            <person name="Lv Y."/>
        </authorList>
    </citation>
    <scope>NUCLEOTIDE SEQUENCE [LARGE SCALE GENOMIC DNA]</scope>
    <source>
        <strain evidence="8 9">GDMCC 1.1288</strain>
    </source>
</reference>
<dbReference type="InterPro" id="IPR013324">
    <property type="entry name" value="RNA_pol_sigma_r3/r4-like"/>
</dbReference>
<evidence type="ECO:0000259" key="7">
    <source>
        <dbReference type="Pfam" id="PF08281"/>
    </source>
</evidence>
<proteinExistence type="inferred from homology"/>
<dbReference type="InterPro" id="IPR013325">
    <property type="entry name" value="RNA_pol_sigma_r2"/>
</dbReference>
<keyword evidence="5" id="KW-0804">Transcription</keyword>
<dbReference type="GO" id="GO:0006352">
    <property type="term" value="P:DNA-templated transcription initiation"/>
    <property type="evidence" value="ECO:0007669"/>
    <property type="project" value="InterPro"/>
</dbReference>
<dbReference type="Gene3D" id="1.10.1740.10">
    <property type="match status" value="1"/>
</dbReference>
<dbReference type="Pfam" id="PF04542">
    <property type="entry name" value="Sigma70_r2"/>
    <property type="match status" value="1"/>
</dbReference>
<dbReference type="Gene3D" id="1.10.10.10">
    <property type="entry name" value="Winged helix-like DNA-binding domain superfamily/Winged helix DNA-binding domain"/>
    <property type="match status" value="1"/>
</dbReference>